<dbReference type="GO" id="GO:0006508">
    <property type="term" value="P:proteolysis"/>
    <property type="evidence" value="ECO:0007669"/>
    <property type="project" value="UniProtKB-KW"/>
</dbReference>
<protein>
    <recommendedName>
        <fullName evidence="7">Peptidase S1 domain-containing protein</fullName>
    </recommendedName>
</protein>
<evidence type="ECO:0000256" key="5">
    <source>
        <dbReference type="RuleBase" id="RU363034"/>
    </source>
</evidence>
<dbReference type="InterPro" id="IPR026140">
    <property type="entry name" value="Ribosomal_mS26"/>
</dbReference>
<organism evidence="8 9">
    <name type="scientific">Nezara viridula</name>
    <name type="common">Southern green stink bug</name>
    <name type="synonym">Cimex viridulus</name>
    <dbReference type="NCBI Taxonomy" id="85310"/>
    <lineage>
        <taxon>Eukaryota</taxon>
        <taxon>Metazoa</taxon>
        <taxon>Ecdysozoa</taxon>
        <taxon>Arthropoda</taxon>
        <taxon>Hexapoda</taxon>
        <taxon>Insecta</taxon>
        <taxon>Pterygota</taxon>
        <taxon>Neoptera</taxon>
        <taxon>Paraneoptera</taxon>
        <taxon>Hemiptera</taxon>
        <taxon>Heteroptera</taxon>
        <taxon>Panheteroptera</taxon>
        <taxon>Pentatomomorpha</taxon>
        <taxon>Pentatomoidea</taxon>
        <taxon>Pentatomidae</taxon>
        <taxon>Pentatominae</taxon>
        <taxon>Nezara</taxon>
    </lineage>
</organism>
<dbReference type="InterPro" id="IPR043504">
    <property type="entry name" value="Peptidase_S1_PA_chymotrypsin"/>
</dbReference>
<keyword evidence="4" id="KW-1015">Disulfide bond</keyword>
<dbReference type="SMART" id="SM00020">
    <property type="entry name" value="Tryp_SPc"/>
    <property type="match status" value="1"/>
</dbReference>
<keyword evidence="2 5" id="KW-0378">Hydrolase</keyword>
<dbReference type="PANTHER" id="PTHR24276:SF98">
    <property type="entry name" value="FI18310P1-RELATED"/>
    <property type="match status" value="1"/>
</dbReference>
<evidence type="ECO:0000313" key="8">
    <source>
        <dbReference type="EMBL" id="CAH1390093.1"/>
    </source>
</evidence>
<dbReference type="InterPro" id="IPR001254">
    <property type="entry name" value="Trypsin_dom"/>
</dbReference>
<evidence type="ECO:0000256" key="6">
    <source>
        <dbReference type="SAM" id="Coils"/>
    </source>
</evidence>
<dbReference type="InterPro" id="IPR033116">
    <property type="entry name" value="TRYPSIN_SER"/>
</dbReference>
<dbReference type="AlphaFoldDB" id="A0A9P0E4S2"/>
<dbReference type="PROSITE" id="PS00135">
    <property type="entry name" value="TRYPSIN_SER"/>
    <property type="match status" value="1"/>
</dbReference>
<evidence type="ECO:0000256" key="2">
    <source>
        <dbReference type="ARBA" id="ARBA00022801"/>
    </source>
</evidence>
<dbReference type="Pfam" id="PF14943">
    <property type="entry name" value="MRP-S26"/>
    <property type="match status" value="1"/>
</dbReference>
<sequence length="283" mass="31649">MINLEMNNNLLCSVGNKTEQKWRPRLGIISGVPALAGEYPSIVSIQENGFHICGGNIINEHTILTAAHCTIDHDTDLWEVDTADIVGWGATSEFGPSSSVLLKTTIAVETKEECIAEYGDEIEFGLICSKTNHGDACNGDSGGPMVCNAKELCGIISSGQGCGRENESALYIDVSYFVDWIDGIYFAQKQQELLTGDDVIAEQKKEQEEDLLECLRLNEEWNKRVALLREERLAKAKEEELERVTRVIEEHKLKAQKRKEQLEALVRKEKVCIEIIYFILVIS</sequence>
<dbReference type="InterPro" id="IPR050430">
    <property type="entry name" value="Peptidase_S1"/>
</dbReference>
<name>A0A9P0E4S2_NEZVI</name>
<reference evidence="8" key="1">
    <citation type="submission" date="2022-01" db="EMBL/GenBank/DDBJ databases">
        <authorList>
            <person name="King R."/>
        </authorList>
    </citation>
    <scope>NUCLEOTIDE SEQUENCE</scope>
</reference>
<evidence type="ECO:0000259" key="7">
    <source>
        <dbReference type="PROSITE" id="PS50240"/>
    </source>
</evidence>
<dbReference type="Gene3D" id="2.40.10.10">
    <property type="entry name" value="Trypsin-like serine proteases"/>
    <property type="match status" value="2"/>
</dbReference>
<keyword evidence="3 5" id="KW-0720">Serine protease</keyword>
<dbReference type="Pfam" id="PF00089">
    <property type="entry name" value="Trypsin"/>
    <property type="match status" value="2"/>
</dbReference>
<dbReference type="GO" id="GO:0004252">
    <property type="term" value="F:serine-type endopeptidase activity"/>
    <property type="evidence" value="ECO:0007669"/>
    <property type="project" value="InterPro"/>
</dbReference>
<dbReference type="PROSITE" id="PS00134">
    <property type="entry name" value="TRYPSIN_HIS"/>
    <property type="match status" value="1"/>
</dbReference>
<dbReference type="InterPro" id="IPR009003">
    <property type="entry name" value="Peptidase_S1_PA"/>
</dbReference>
<dbReference type="PROSITE" id="PS50240">
    <property type="entry name" value="TRYPSIN_DOM"/>
    <property type="match status" value="1"/>
</dbReference>
<evidence type="ECO:0000256" key="4">
    <source>
        <dbReference type="ARBA" id="ARBA00023157"/>
    </source>
</evidence>
<evidence type="ECO:0000256" key="1">
    <source>
        <dbReference type="ARBA" id="ARBA00022670"/>
    </source>
</evidence>
<keyword evidence="9" id="KW-1185">Reference proteome</keyword>
<dbReference type="Proteomes" id="UP001152798">
    <property type="component" value="Chromosome 1"/>
</dbReference>
<dbReference type="EMBL" id="OV725077">
    <property type="protein sequence ID" value="CAH1390093.1"/>
    <property type="molecule type" value="Genomic_DNA"/>
</dbReference>
<feature type="domain" description="Peptidase S1" evidence="7">
    <location>
        <begin position="28"/>
        <end position="186"/>
    </location>
</feature>
<evidence type="ECO:0000256" key="3">
    <source>
        <dbReference type="ARBA" id="ARBA00022825"/>
    </source>
</evidence>
<dbReference type="CDD" id="cd00190">
    <property type="entry name" value="Tryp_SPc"/>
    <property type="match status" value="1"/>
</dbReference>
<accession>A0A9P0E4S2</accession>
<dbReference type="PANTHER" id="PTHR24276">
    <property type="entry name" value="POLYSERASE-RELATED"/>
    <property type="match status" value="1"/>
</dbReference>
<evidence type="ECO:0000313" key="9">
    <source>
        <dbReference type="Proteomes" id="UP001152798"/>
    </source>
</evidence>
<proteinExistence type="predicted"/>
<dbReference type="InterPro" id="IPR018114">
    <property type="entry name" value="TRYPSIN_HIS"/>
</dbReference>
<keyword evidence="1 5" id="KW-0645">Protease</keyword>
<keyword evidence="6" id="KW-0175">Coiled coil</keyword>
<feature type="coiled-coil region" evidence="6">
    <location>
        <begin position="204"/>
        <end position="268"/>
    </location>
</feature>
<dbReference type="GO" id="GO:0005763">
    <property type="term" value="C:mitochondrial small ribosomal subunit"/>
    <property type="evidence" value="ECO:0007669"/>
    <property type="project" value="InterPro"/>
</dbReference>
<dbReference type="SUPFAM" id="SSF50494">
    <property type="entry name" value="Trypsin-like serine proteases"/>
    <property type="match status" value="1"/>
</dbReference>
<dbReference type="OrthoDB" id="6614344at2759"/>
<gene>
    <name evidence="8" type="ORF">NEZAVI_LOCUS1350</name>
</gene>